<dbReference type="InterPro" id="IPR050723">
    <property type="entry name" value="CFA/CMAS"/>
</dbReference>
<dbReference type="InterPro" id="IPR029063">
    <property type="entry name" value="SAM-dependent_MTases_sf"/>
</dbReference>
<dbReference type="RefSeq" id="WP_123288342.1">
    <property type="nucleotide sequence ID" value="NZ_JACIJB010000007.1"/>
</dbReference>
<dbReference type="SUPFAM" id="SSF53335">
    <property type="entry name" value="S-adenosyl-L-methionine-dependent methyltransferases"/>
    <property type="match status" value="1"/>
</dbReference>
<evidence type="ECO:0000256" key="3">
    <source>
        <dbReference type="ARBA" id="ARBA00022679"/>
    </source>
</evidence>
<dbReference type="PANTHER" id="PTHR43667:SF1">
    <property type="entry name" value="CYCLOPROPANE-FATTY-ACYL-PHOSPHOLIPID SYNTHASE"/>
    <property type="match status" value="1"/>
</dbReference>
<evidence type="ECO:0000313" key="7">
    <source>
        <dbReference type="EMBL" id="MBB5660981.1"/>
    </source>
</evidence>
<keyword evidence="5" id="KW-0443">Lipid metabolism</keyword>
<evidence type="ECO:0000256" key="1">
    <source>
        <dbReference type="ARBA" id="ARBA00010815"/>
    </source>
</evidence>
<dbReference type="EMBL" id="JACIJB010000007">
    <property type="protein sequence ID" value="MBB5660981.1"/>
    <property type="molecule type" value="Genomic_DNA"/>
</dbReference>
<dbReference type="EC" id="2.1.1.79" evidence="7"/>
<dbReference type="Proteomes" id="UP000548978">
    <property type="component" value="Unassembled WGS sequence"/>
</dbReference>
<dbReference type="InterPro" id="IPR003333">
    <property type="entry name" value="CMAS"/>
</dbReference>
<reference evidence="7 8" key="1">
    <citation type="submission" date="2020-08" db="EMBL/GenBank/DDBJ databases">
        <title>Genomic Encyclopedia of Type Strains, Phase IV (KMG-IV): sequencing the most valuable type-strain genomes for metagenomic binning, comparative biology and taxonomic classification.</title>
        <authorList>
            <person name="Goeker M."/>
        </authorList>
    </citation>
    <scope>NUCLEOTIDE SEQUENCE [LARGE SCALE GENOMIC DNA]</scope>
    <source>
        <strain evidence="7 8">DSM 24448</strain>
    </source>
</reference>
<accession>A0A7W9E7H2</accession>
<keyword evidence="2 7" id="KW-0489">Methyltransferase</keyword>
<dbReference type="CDD" id="cd02440">
    <property type="entry name" value="AdoMet_MTases"/>
    <property type="match status" value="1"/>
</dbReference>
<proteinExistence type="inferred from homology"/>
<dbReference type="PANTHER" id="PTHR43667">
    <property type="entry name" value="CYCLOPROPANE-FATTY-ACYL-PHOSPHOLIPID SYNTHASE"/>
    <property type="match status" value="1"/>
</dbReference>
<feature type="domain" description="Polyketide synthase-like methyltransferase" evidence="6">
    <location>
        <begin position="171"/>
        <end position="429"/>
    </location>
</feature>
<dbReference type="SMART" id="SM00828">
    <property type="entry name" value="PKS_MT"/>
    <property type="match status" value="1"/>
</dbReference>
<protein>
    <submittedName>
        <fullName evidence="7">Cyclopropane-fatty-acyl-phospholipid synthase</fullName>
        <ecNumber evidence="7">2.1.1.79</ecNumber>
    </submittedName>
</protein>
<keyword evidence="4" id="KW-0949">S-adenosyl-L-methionine</keyword>
<comment type="caution">
    <text evidence="7">The sequence shown here is derived from an EMBL/GenBank/DDBJ whole genome shotgun (WGS) entry which is preliminary data.</text>
</comment>
<evidence type="ECO:0000256" key="4">
    <source>
        <dbReference type="ARBA" id="ARBA00022691"/>
    </source>
</evidence>
<gene>
    <name evidence="7" type="ORF">FHS65_001739</name>
</gene>
<sequence length="456" mass="50401">MTHTPTPTRDRALDAATRLAGQIAEALQADLSLRLWDGSVVGLGDPARGDIQLVIAGPQTLRALILRPGLATLFRLFASGALAVEGGSPLEALDRIDHGRLMHLRKRLNLWAVARTALPLLLASGDREANVPDWHDARDGEGQGHDRRRDADFIRFHYDVGNQFYGLFLDPAMIYSSAVFPHEGAGLDEAQQHKLDLICRKLNLRPGQRLLDIGCGWGGLACHAARHYGVEVHGVTLSPAQLAYGQAEVARQGLGDRVTLELVDYRDIDVEGVYDAVSQVEMFEHLGFRNHDAHFARVHRLLKPGGLYFHQASVRRGHGPADRNGAPRPTATTRTITRFIFPGGELDTLGMTTTALGRHGFEVLDVQTLREHFERTLRIWSARLYDNRERAAELAGAPRTRLWLVYFALFARGFQRGAVNVHQTVARRHRAGASGLPMDRAHLYAESAAPLSTVIK</sequence>
<dbReference type="Gene3D" id="3.40.50.150">
    <property type="entry name" value="Vaccinia Virus protein VP39"/>
    <property type="match status" value="1"/>
</dbReference>
<keyword evidence="3 7" id="KW-0808">Transferase</keyword>
<keyword evidence="8" id="KW-1185">Reference proteome</keyword>
<dbReference type="GO" id="GO:0008610">
    <property type="term" value="P:lipid biosynthetic process"/>
    <property type="evidence" value="ECO:0007669"/>
    <property type="project" value="InterPro"/>
</dbReference>
<dbReference type="OrthoDB" id="9782855at2"/>
<dbReference type="AlphaFoldDB" id="A0A7W9E7H2"/>
<dbReference type="InterPro" id="IPR020803">
    <property type="entry name" value="MeTfrase_dom"/>
</dbReference>
<dbReference type="GO" id="GO:0032259">
    <property type="term" value="P:methylation"/>
    <property type="evidence" value="ECO:0007669"/>
    <property type="project" value="UniProtKB-KW"/>
</dbReference>
<evidence type="ECO:0000256" key="2">
    <source>
        <dbReference type="ARBA" id="ARBA00022603"/>
    </source>
</evidence>
<organism evidence="7 8">
    <name type="scientific">Brevundimonas halotolerans</name>
    <dbReference type="NCBI Taxonomy" id="69670"/>
    <lineage>
        <taxon>Bacteria</taxon>
        <taxon>Pseudomonadati</taxon>
        <taxon>Pseudomonadota</taxon>
        <taxon>Alphaproteobacteria</taxon>
        <taxon>Caulobacterales</taxon>
        <taxon>Caulobacteraceae</taxon>
        <taxon>Brevundimonas</taxon>
    </lineage>
</organism>
<evidence type="ECO:0000259" key="6">
    <source>
        <dbReference type="SMART" id="SM00828"/>
    </source>
</evidence>
<evidence type="ECO:0000256" key="5">
    <source>
        <dbReference type="ARBA" id="ARBA00023098"/>
    </source>
</evidence>
<dbReference type="Pfam" id="PF02353">
    <property type="entry name" value="CMAS"/>
    <property type="match status" value="1"/>
</dbReference>
<dbReference type="PIRSF" id="PIRSF003085">
    <property type="entry name" value="CMAS"/>
    <property type="match status" value="1"/>
</dbReference>
<name>A0A7W9E7H2_9CAUL</name>
<dbReference type="GO" id="GO:0008825">
    <property type="term" value="F:cyclopropane-fatty-acyl-phospholipid synthase activity"/>
    <property type="evidence" value="ECO:0007669"/>
    <property type="project" value="UniProtKB-EC"/>
</dbReference>
<comment type="similarity">
    <text evidence="1">Belongs to the CFA/CMAS family.</text>
</comment>
<evidence type="ECO:0000313" key="8">
    <source>
        <dbReference type="Proteomes" id="UP000548978"/>
    </source>
</evidence>